<dbReference type="Gene3D" id="3.30.420.10">
    <property type="entry name" value="Ribonuclease H-like superfamily/Ribonuclease H"/>
    <property type="match status" value="1"/>
</dbReference>
<dbReference type="OrthoDB" id="501284at2"/>
<dbReference type="InterPro" id="IPR036397">
    <property type="entry name" value="RNaseH_sf"/>
</dbReference>
<feature type="compositionally biased region" description="Basic and acidic residues" evidence="1">
    <location>
        <begin position="69"/>
        <end position="79"/>
    </location>
</feature>
<dbReference type="GO" id="GO:0003676">
    <property type="term" value="F:nucleic acid binding"/>
    <property type="evidence" value="ECO:0007669"/>
    <property type="project" value="InterPro"/>
</dbReference>
<accession>A0A2H3KX36</accession>
<dbReference type="RefSeq" id="WP_097554328.1">
    <property type="nucleotide sequence ID" value="NZ_PCMW01000053.1"/>
</dbReference>
<evidence type="ECO:0000313" key="4">
    <source>
        <dbReference type="Proteomes" id="UP000220828"/>
    </source>
</evidence>
<dbReference type="SUPFAM" id="SSF50610">
    <property type="entry name" value="mu transposase, C-terminal domain"/>
    <property type="match status" value="1"/>
</dbReference>
<gene>
    <name evidence="3" type="ORF">B0A77_09875</name>
</gene>
<proteinExistence type="predicted"/>
<dbReference type="AlphaFoldDB" id="A0A2H3KX36"/>
<sequence>MNYNNYITFRELLSYGISEKYLKNAVKNYRQGKTKSWANKKDPNDKRKVLIDLDTIPEPTRKKYGIPTGKEHQEQKNEAKRLERIEWEAEQERQKVVRYEAQEREKQIEASDDLSVLRNAYNNGFLEYLALYKERFKNLKNCNERALLYAKQHAFWYQMLFVSGNLHRNKHNKSKTVFEYYLLLKKELHLTPEINNYAIFILRLQNLRKQLKEGLDIAEVIDDKRYLSVKKPILNDFHKSYILHYASLSECYSYRVVADLVNYHCELNNQPIISESMVKRIMATDNKFRELVNVGRFGEKNANDHLYPYLKRLPTKYPANLWMIDGTPVQFYCWNKTRTKVIRLYLFAIIDVCTRKIVGYDIAYSENRFMIMKAFQNAVKLQGHLPAEILSDNFSASKTVEIKTMQEFMKKLGCFWRYAKPENPQEKAQIERFFGVFQSVECKLHEYYIGEGVATRNKYGRPDAKFVEQEYKRKGLLSENEMKDRINQMIAKYNERNDNKLSPNDMYKALEKPYAVEMDVIKTAIMFWARTKCTIRRSMVIFKVNKVEYTYEIYDNQTKLELNGKEVYVRYNIDDMDTVMLFDSEDKVICECKKSLVVNSATVDRTDEDIKNTYAHVAKNKSLKNYIKDQKTEIHKKGLDYAGLDEMPTIIPLQLEKNQINEQESFNDLEYYRLEQGIKKEEEYKVPTEPAGYITKDGFKKKSNATYSDMVTNKKSPEKASFKEVKTNSN</sequence>
<dbReference type="PANTHER" id="PTHR35004">
    <property type="entry name" value="TRANSPOSASE RV3428C-RELATED"/>
    <property type="match status" value="1"/>
</dbReference>
<feature type="region of interest" description="Disordered" evidence="1">
    <location>
        <begin position="60"/>
        <end position="79"/>
    </location>
</feature>
<dbReference type="Pfam" id="PF00665">
    <property type="entry name" value="rve"/>
    <property type="match status" value="1"/>
</dbReference>
<evidence type="ECO:0000313" key="3">
    <source>
        <dbReference type="EMBL" id="PDS23801.1"/>
    </source>
</evidence>
<feature type="domain" description="Integrase catalytic" evidence="2">
    <location>
        <begin position="314"/>
        <end position="521"/>
    </location>
</feature>
<comment type="caution">
    <text evidence="3">The sequence shown here is derived from an EMBL/GenBank/DDBJ whole genome shotgun (WGS) entry which is preliminary data.</text>
</comment>
<dbReference type="EMBL" id="PCMW01000053">
    <property type="protein sequence ID" value="PDS23801.1"/>
    <property type="molecule type" value="Genomic_DNA"/>
</dbReference>
<feature type="region of interest" description="Disordered" evidence="1">
    <location>
        <begin position="710"/>
        <end position="730"/>
    </location>
</feature>
<dbReference type="Pfam" id="PF09299">
    <property type="entry name" value="Mu-transpos_C"/>
    <property type="match status" value="1"/>
</dbReference>
<evidence type="ECO:0000256" key="1">
    <source>
        <dbReference type="SAM" id="MobiDB-lite"/>
    </source>
</evidence>
<dbReference type="InterPro" id="IPR001584">
    <property type="entry name" value="Integrase_cat-core"/>
</dbReference>
<evidence type="ECO:0000259" key="2">
    <source>
        <dbReference type="PROSITE" id="PS50994"/>
    </source>
</evidence>
<reference evidence="3 4" key="1">
    <citation type="submission" date="2017-09" db="EMBL/GenBank/DDBJ databases">
        <title>Whole genomes of Flavobacteriaceae.</title>
        <authorList>
            <person name="Stine C."/>
            <person name="Li C."/>
            <person name="Tadesse D."/>
        </authorList>
    </citation>
    <scope>NUCLEOTIDE SEQUENCE [LARGE SCALE GENOMIC DNA]</scope>
    <source>
        <strain evidence="3 4">ATCC 35036</strain>
    </source>
</reference>
<dbReference type="InterPro" id="IPR012337">
    <property type="entry name" value="RNaseH-like_sf"/>
</dbReference>
<dbReference type="SUPFAM" id="SSF53098">
    <property type="entry name" value="Ribonuclease H-like"/>
    <property type="match status" value="1"/>
</dbReference>
<dbReference type="GO" id="GO:0015074">
    <property type="term" value="P:DNA integration"/>
    <property type="evidence" value="ECO:0007669"/>
    <property type="project" value="InterPro"/>
</dbReference>
<name>A0A2H3KX36_9FLAO</name>
<feature type="compositionally biased region" description="Basic and acidic residues" evidence="1">
    <location>
        <begin position="715"/>
        <end position="730"/>
    </location>
</feature>
<dbReference type="InterPro" id="IPR015378">
    <property type="entry name" value="Transposase-like_Mu_C"/>
</dbReference>
<organism evidence="3 4">
    <name type="scientific">Flavobacterium branchiophilum</name>
    <dbReference type="NCBI Taxonomy" id="55197"/>
    <lineage>
        <taxon>Bacteria</taxon>
        <taxon>Pseudomonadati</taxon>
        <taxon>Bacteroidota</taxon>
        <taxon>Flavobacteriia</taxon>
        <taxon>Flavobacteriales</taxon>
        <taxon>Flavobacteriaceae</taxon>
        <taxon>Flavobacterium</taxon>
    </lineage>
</organism>
<dbReference type="PROSITE" id="PS50994">
    <property type="entry name" value="INTEGRASE"/>
    <property type="match status" value="1"/>
</dbReference>
<dbReference type="Proteomes" id="UP000220828">
    <property type="component" value="Unassembled WGS sequence"/>
</dbReference>
<dbReference type="InterPro" id="IPR009004">
    <property type="entry name" value="Transposase_Mu_C"/>
</dbReference>
<dbReference type="PANTHER" id="PTHR35004:SF6">
    <property type="entry name" value="TRANSPOSASE"/>
    <property type="match status" value="1"/>
</dbReference>
<protein>
    <recommendedName>
        <fullName evidence="2">Integrase catalytic domain-containing protein</fullName>
    </recommendedName>
</protein>